<accession>A0A3Q1IKT6</accession>
<evidence type="ECO:0000256" key="1">
    <source>
        <dbReference type="SAM" id="Coils"/>
    </source>
</evidence>
<keyword evidence="2" id="KW-0812">Transmembrane</keyword>
<dbReference type="InParanoid" id="A0A3Q1IKT6"/>
<reference evidence="3" key="2">
    <citation type="submission" date="2025-08" db="UniProtKB">
        <authorList>
            <consortium name="Ensembl"/>
        </authorList>
    </citation>
    <scope>IDENTIFICATION</scope>
</reference>
<feature type="transmembrane region" description="Helical" evidence="2">
    <location>
        <begin position="12"/>
        <end position="31"/>
    </location>
</feature>
<dbReference type="PANTHER" id="PTHR22909:SF24">
    <property type="entry name" value="GOLGI INTEGRAL MEMBRANE PROTEIN 4-RELATED"/>
    <property type="match status" value="1"/>
</dbReference>
<reference evidence="3" key="3">
    <citation type="submission" date="2025-09" db="UniProtKB">
        <authorList>
            <consortium name="Ensembl"/>
        </authorList>
    </citation>
    <scope>IDENTIFICATION</scope>
</reference>
<organism evidence="3 4">
    <name type="scientific">Anabas testudineus</name>
    <name type="common">Climbing perch</name>
    <name type="synonym">Anthias testudineus</name>
    <dbReference type="NCBI Taxonomy" id="64144"/>
    <lineage>
        <taxon>Eukaryota</taxon>
        <taxon>Metazoa</taxon>
        <taxon>Chordata</taxon>
        <taxon>Craniata</taxon>
        <taxon>Vertebrata</taxon>
        <taxon>Euteleostomi</taxon>
        <taxon>Actinopterygii</taxon>
        <taxon>Neopterygii</taxon>
        <taxon>Teleostei</taxon>
        <taxon>Neoteleostei</taxon>
        <taxon>Acanthomorphata</taxon>
        <taxon>Anabantaria</taxon>
        <taxon>Anabantiformes</taxon>
        <taxon>Anabantoidei</taxon>
        <taxon>Anabantidae</taxon>
        <taxon>Anabas</taxon>
    </lineage>
</organism>
<dbReference type="AlphaFoldDB" id="A0A3Q1IKT6"/>
<dbReference type="PANTHER" id="PTHR22909">
    <property type="entry name" value="GOLGI INTEGRAL MEMBRANE PROTEIN 4"/>
    <property type="match status" value="1"/>
</dbReference>
<keyword evidence="2" id="KW-1133">Transmembrane helix</keyword>
<dbReference type="GeneTree" id="ENSGT00940000164637"/>
<dbReference type="GO" id="GO:0000139">
    <property type="term" value="C:Golgi membrane"/>
    <property type="evidence" value="ECO:0007669"/>
    <property type="project" value="InterPro"/>
</dbReference>
<dbReference type="InterPro" id="IPR042336">
    <property type="entry name" value="GOLIM4"/>
</dbReference>
<evidence type="ECO:0000256" key="2">
    <source>
        <dbReference type="SAM" id="Phobius"/>
    </source>
</evidence>
<evidence type="ECO:0008006" key="5">
    <source>
        <dbReference type="Google" id="ProtNLM"/>
    </source>
</evidence>
<dbReference type="STRING" id="64144.ENSATEP00000004801"/>
<name>A0A3Q1IKT6_ANATE</name>
<dbReference type="Ensembl" id="ENSATET00000004879.3">
    <property type="protein sequence ID" value="ENSATEP00000004801.2"/>
    <property type="gene ID" value="ENSATEG00000003384.3"/>
</dbReference>
<sequence>MGNGVCSRRQRRIFQCLLLVTVVCGMMYAGMMSYEMHRQLKRAEATAQKYQQHQESLSAQLQVVYEHRSRLEKSLQKERLEHKKAKEDYLVYKLETQQSLNKEKNQHDDLKKQYYELQEQLQVQGEDHSRLLDEHRDRFDKLQQAKQVEVSQLKGTEGHTQRYDFFFCL</sequence>
<keyword evidence="2" id="KW-0472">Membrane</keyword>
<evidence type="ECO:0000313" key="4">
    <source>
        <dbReference type="Proteomes" id="UP000265040"/>
    </source>
</evidence>
<proteinExistence type="predicted"/>
<dbReference type="OrthoDB" id="6288648at2759"/>
<evidence type="ECO:0000313" key="3">
    <source>
        <dbReference type="Ensembl" id="ENSATEP00000004801.2"/>
    </source>
</evidence>
<keyword evidence="4" id="KW-1185">Reference proteome</keyword>
<keyword evidence="1" id="KW-0175">Coiled coil</keyword>
<protein>
    <recommendedName>
        <fullName evidence="5">Golgi integral membrane protein 4a</fullName>
    </recommendedName>
</protein>
<dbReference type="Proteomes" id="UP000265040">
    <property type="component" value="Chromosome 13"/>
</dbReference>
<reference evidence="3" key="1">
    <citation type="submission" date="2021-04" db="EMBL/GenBank/DDBJ databases">
        <authorList>
            <consortium name="Wellcome Sanger Institute Data Sharing"/>
        </authorList>
    </citation>
    <scope>NUCLEOTIDE SEQUENCE [LARGE SCALE GENOMIC DNA]</scope>
</reference>
<feature type="coiled-coil region" evidence="1">
    <location>
        <begin position="40"/>
        <end position="120"/>
    </location>
</feature>